<reference evidence="1 2" key="2">
    <citation type="journal article" date="2023" name="Mol. Biol. Evol.">
        <title>Genomics of Secondarily Temperate Adaptation in the Only Non-Antarctic Icefish.</title>
        <authorList>
            <person name="Rivera-Colon A.G."/>
            <person name="Rayamajhi N."/>
            <person name="Minhas B.F."/>
            <person name="Madrigal G."/>
            <person name="Bilyk K.T."/>
            <person name="Yoon V."/>
            <person name="Hune M."/>
            <person name="Gregory S."/>
            <person name="Cheng C.H.C."/>
            <person name="Catchen J.M."/>
        </authorList>
    </citation>
    <scope>NUCLEOTIDE SEQUENCE [LARGE SCALE GENOMIC DNA]</scope>
    <source>
        <strain evidence="1">JMC-PN-2008</strain>
    </source>
</reference>
<sequence length="81" mass="8922">MRGGGDEEERKRSTHLNLHAVSLVEVRGKHRQLMLHLEGNCVIHGPEDAGDSESARCVCCWRRDSARASVQPSPAHRAPIG</sequence>
<gene>
    <name evidence="1" type="ORF">PBY51_004600</name>
</gene>
<accession>A0AAN8AWF4</accession>
<dbReference type="Proteomes" id="UP001346869">
    <property type="component" value="Unassembled WGS sequence"/>
</dbReference>
<comment type="caution">
    <text evidence="1">The sequence shown here is derived from an EMBL/GenBank/DDBJ whole genome shotgun (WGS) entry which is preliminary data.</text>
</comment>
<evidence type="ECO:0000313" key="1">
    <source>
        <dbReference type="EMBL" id="KAK5871739.1"/>
    </source>
</evidence>
<proteinExistence type="predicted"/>
<protein>
    <submittedName>
        <fullName evidence="1">Uncharacterized protein</fullName>
    </submittedName>
</protein>
<reference evidence="1 2" key="1">
    <citation type="journal article" date="2023" name="Genes (Basel)">
        <title>Chromosome-Level Genome Assembly and Circadian Gene Repertoire of the Patagonia Blennie Eleginops maclovinus-The Closest Ancestral Proxy of Antarctic Cryonotothenioids.</title>
        <authorList>
            <person name="Cheng C.C."/>
            <person name="Rivera-Colon A.G."/>
            <person name="Minhas B.F."/>
            <person name="Wilson L."/>
            <person name="Rayamajhi N."/>
            <person name="Vargas-Chacoff L."/>
            <person name="Catchen J.M."/>
        </authorList>
    </citation>
    <scope>NUCLEOTIDE SEQUENCE [LARGE SCALE GENOMIC DNA]</scope>
    <source>
        <strain evidence="1">JMC-PN-2008</strain>
    </source>
</reference>
<keyword evidence="2" id="KW-1185">Reference proteome</keyword>
<dbReference type="EMBL" id="JAUZQC010000005">
    <property type="protein sequence ID" value="KAK5871739.1"/>
    <property type="molecule type" value="Genomic_DNA"/>
</dbReference>
<dbReference type="AlphaFoldDB" id="A0AAN8AWF4"/>
<evidence type="ECO:0000313" key="2">
    <source>
        <dbReference type="Proteomes" id="UP001346869"/>
    </source>
</evidence>
<name>A0AAN8AWF4_ELEMC</name>
<organism evidence="1 2">
    <name type="scientific">Eleginops maclovinus</name>
    <name type="common">Patagonian blennie</name>
    <name type="synonym">Eleginus maclovinus</name>
    <dbReference type="NCBI Taxonomy" id="56733"/>
    <lineage>
        <taxon>Eukaryota</taxon>
        <taxon>Metazoa</taxon>
        <taxon>Chordata</taxon>
        <taxon>Craniata</taxon>
        <taxon>Vertebrata</taxon>
        <taxon>Euteleostomi</taxon>
        <taxon>Actinopterygii</taxon>
        <taxon>Neopterygii</taxon>
        <taxon>Teleostei</taxon>
        <taxon>Neoteleostei</taxon>
        <taxon>Acanthomorphata</taxon>
        <taxon>Eupercaria</taxon>
        <taxon>Perciformes</taxon>
        <taxon>Notothenioidei</taxon>
        <taxon>Eleginopidae</taxon>
        <taxon>Eleginops</taxon>
    </lineage>
</organism>